<protein>
    <submittedName>
        <fullName evidence="1">Uncharacterized protein</fullName>
    </submittedName>
</protein>
<organism evidence="1 2">
    <name type="scientific">Nitrolancea hollandica Lb</name>
    <dbReference type="NCBI Taxonomy" id="1129897"/>
    <lineage>
        <taxon>Bacteria</taxon>
        <taxon>Pseudomonadati</taxon>
        <taxon>Thermomicrobiota</taxon>
        <taxon>Thermomicrobia</taxon>
        <taxon>Sphaerobacterales</taxon>
        <taxon>Sphaerobacterineae</taxon>
        <taxon>Sphaerobacteraceae</taxon>
        <taxon>Nitrolancea</taxon>
    </lineage>
</organism>
<dbReference type="RefSeq" id="WP_008476664.1">
    <property type="nucleotide sequence ID" value="NZ_CAGS01000148.1"/>
</dbReference>
<name>I4EFL1_9BACT</name>
<proteinExistence type="predicted"/>
<comment type="caution">
    <text evidence="1">The sequence shown here is derived from an EMBL/GenBank/DDBJ whole genome shotgun (WGS) entry which is preliminary data.</text>
</comment>
<evidence type="ECO:0000313" key="2">
    <source>
        <dbReference type="Proteomes" id="UP000004221"/>
    </source>
</evidence>
<keyword evidence="2" id="KW-1185">Reference proteome</keyword>
<accession>I4EFL1</accession>
<dbReference type="EMBL" id="CAGS01000148">
    <property type="protein sequence ID" value="CCF83473.1"/>
    <property type="molecule type" value="Genomic_DNA"/>
</dbReference>
<dbReference type="AlphaFoldDB" id="I4EFL1"/>
<dbReference type="Proteomes" id="UP000004221">
    <property type="component" value="Unassembled WGS sequence"/>
</dbReference>
<sequence length="80" mass="8908">MLNESKLVVRLVSGESEWTGIYVNGELFMDSSSIYPNTVIDALKAAGVDAEDITVTDEWMEDVGRLPKQFSDIPEEVKVE</sequence>
<gene>
    <name evidence="1" type="ORF">NITHO_2310016</name>
</gene>
<reference evidence="1 2" key="1">
    <citation type="journal article" date="2012" name="ISME J.">
        <title>Nitrification expanded: discovery, physiology and genomics of a nitrite-oxidizing bacterium from the phylum Chloroflexi.</title>
        <authorList>
            <person name="Sorokin D.Y."/>
            <person name="Lucker S."/>
            <person name="Vejmelkova D."/>
            <person name="Kostrikina N.A."/>
            <person name="Kleerebezem R."/>
            <person name="Rijpstra W.I."/>
            <person name="Damste J.S."/>
            <person name="Le Paslier D."/>
            <person name="Muyzer G."/>
            <person name="Wagner M."/>
            <person name="van Loosdrecht M.C."/>
            <person name="Daims H."/>
        </authorList>
    </citation>
    <scope>NUCLEOTIDE SEQUENCE [LARGE SCALE GENOMIC DNA]</scope>
    <source>
        <strain evidence="2">none</strain>
    </source>
</reference>
<evidence type="ECO:0000313" key="1">
    <source>
        <dbReference type="EMBL" id="CCF83473.1"/>
    </source>
</evidence>